<evidence type="ECO:0000313" key="4">
    <source>
        <dbReference type="EMBL" id="TXD43643.1"/>
    </source>
</evidence>
<proteinExistence type="inferred from homology"/>
<dbReference type="EMBL" id="VOSL01000008">
    <property type="protein sequence ID" value="TXD43643.1"/>
    <property type="molecule type" value="Genomic_DNA"/>
</dbReference>
<sequence>MSHDTSQRLRASLVWLLTLLSPGLGLVHAGRLVGGVVINLIVVLLLLCMVIAVTFWNLVLAWVALVIMLAWVIIGLLAASRASELLVETSSEPRRAFQHPLIYILIALMTFVGPVAIVVDQSLRHLWTFTHVDNLALYPLALPGDTLLVRRVPASIAPPRRGDLITLVTPETGSPATLRVIAEPGEEVQMQGNTLVIGDELVEYTPLMHEWVGQAQLNDALGLRAWVEHNHAERYVVAISDEATPDASVPGLALGPDDYFVLADNRSHLATPEAGASLTADSRLYGPLPADRIIGRPVHIAWSSAPDSGAPRFDRIGLPLH</sequence>
<keyword evidence="2" id="KW-0472">Membrane</keyword>
<protein>
    <recommendedName>
        <fullName evidence="2">Signal peptidase I</fullName>
        <ecNumber evidence="2">3.4.21.89</ecNumber>
    </recommendedName>
</protein>
<dbReference type="InterPro" id="IPR036286">
    <property type="entry name" value="LexA/Signal_pep-like_sf"/>
</dbReference>
<keyword evidence="2 4" id="KW-0378">Hydrolase</keyword>
<dbReference type="EC" id="3.4.21.89" evidence="2"/>
<feature type="domain" description="Peptidase S26" evidence="3">
    <location>
        <begin position="112"/>
        <end position="302"/>
    </location>
</feature>
<organism evidence="4 5">
    <name type="scientific">Lujinxingia vulgaris</name>
    <dbReference type="NCBI Taxonomy" id="2600176"/>
    <lineage>
        <taxon>Bacteria</taxon>
        <taxon>Deltaproteobacteria</taxon>
        <taxon>Bradymonadales</taxon>
        <taxon>Lujinxingiaceae</taxon>
        <taxon>Lujinxingia</taxon>
    </lineage>
</organism>
<comment type="similarity">
    <text evidence="1 2">Belongs to the peptidase S26 family.</text>
</comment>
<feature type="transmembrane region" description="Helical" evidence="2">
    <location>
        <begin position="62"/>
        <end position="80"/>
    </location>
</feature>
<dbReference type="NCBIfam" id="TIGR02227">
    <property type="entry name" value="sigpep_I_bact"/>
    <property type="match status" value="1"/>
</dbReference>
<evidence type="ECO:0000259" key="3">
    <source>
        <dbReference type="Pfam" id="PF10502"/>
    </source>
</evidence>
<dbReference type="GO" id="GO:0006465">
    <property type="term" value="P:signal peptide processing"/>
    <property type="evidence" value="ECO:0007669"/>
    <property type="project" value="InterPro"/>
</dbReference>
<dbReference type="SUPFAM" id="SSF51306">
    <property type="entry name" value="LexA/Signal peptidase"/>
    <property type="match status" value="1"/>
</dbReference>
<dbReference type="Proteomes" id="UP000321046">
    <property type="component" value="Unassembled WGS sequence"/>
</dbReference>
<comment type="caution">
    <text evidence="4">The sequence shown here is derived from an EMBL/GenBank/DDBJ whole genome shotgun (WGS) entry which is preliminary data.</text>
</comment>
<evidence type="ECO:0000256" key="1">
    <source>
        <dbReference type="ARBA" id="ARBA00009370"/>
    </source>
</evidence>
<dbReference type="CDD" id="cd06530">
    <property type="entry name" value="S26_SPase_I"/>
    <property type="match status" value="1"/>
</dbReference>
<keyword evidence="2" id="KW-0645">Protease</keyword>
<dbReference type="InterPro" id="IPR019533">
    <property type="entry name" value="Peptidase_S26"/>
</dbReference>
<evidence type="ECO:0000313" key="5">
    <source>
        <dbReference type="Proteomes" id="UP000321046"/>
    </source>
</evidence>
<dbReference type="GO" id="GO:0004252">
    <property type="term" value="F:serine-type endopeptidase activity"/>
    <property type="evidence" value="ECO:0007669"/>
    <property type="project" value="InterPro"/>
</dbReference>
<dbReference type="Pfam" id="PF10502">
    <property type="entry name" value="Peptidase_S26"/>
    <property type="match status" value="1"/>
</dbReference>
<dbReference type="GO" id="GO:0016020">
    <property type="term" value="C:membrane"/>
    <property type="evidence" value="ECO:0007669"/>
    <property type="project" value="UniProtKB-SubCell"/>
</dbReference>
<feature type="transmembrane region" description="Helical" evidence="2">
    <location>
        <begin position="101"/>
        <end position="119"/>
    </location>
</feature>
<dbReference type="Gene3D" id="2.10.109.10">
    <property type="entry name" value="Umud Fragment, subunit A"/>
    <property type="match status" value="1"/>
</dbReference>
<gene>
    <name evidence="4" type="primary">lepB</name>
    <name evidence="4" type="ORF">FRC96_01515</name>
</gene>
<dbReference type="RefSeq" id="WP_146972281.1">
    <property type="nucleotide sequence ID" value="NZ_VOSL01000008.1"/>
</dbReference>
<reference evidence="4 5" key="1">
    <citation type="submission" date="2019-08" db="EMBL/GenBank/DDBJ databases">
        <title>Bradymonadales sp. TMQ2.</title>
        <authorList>
            <person name="Liang Q."/>
        </authorList>
    </citation>
    <scope>NUCLEOTIDE SEQUENCE [LARGE SCALE GENOMIC DNA]</scope>
    <source>
        <strain evidence="4 5">TMQ2</strain>
    </source>
</reference>
<dbReference type="PANTHER" id="PTHR43390:SF1">
    <property type="entry name" value="CHLOROPLAST PROCESSING PEPTIDASE"/>
    <property type="match status" value="1"/>
</dbReference>
<comment type="subcellular location">
    <subcellularLocation>
        <location evidence="2">Membrane</location>
        <topology evidence="2">Single-pass type II membrane protein</topology>
    </subcellularLocation>
</comment>
<feature type="transmembrane region" description="Helical" evidence="2">
    <location>
        <begin position="12"/>
        <end position="29"/>
    </location>
</feature>
<evidence type="ECO:0000256" key="2">
    <source>
        <dbReference type="RuleBase" id="RU362042"/>
    </source>
</evidence>
<comment type="caution">
    <text evidence="2">Lacks conserved residue(s) required for the propagation of feature annotation.</text>
</comment>
<name>A0A5C6XSY6_9DELT</name>
<dbReference type="OrthoDB" id="9815782at2"/>
<dbReference type="AlphaFoldDB" id="A0A5C6XSY6"/>
<dbReference type="GO" id="GO:0009003">
    <property type="term" value="F:signal peptidase activity"/>
    <property type="evidence" value="ECO:0007669"/>
    <property type="project" value="UniProtKB-EC"/>
</dbReference>
<accession>A0A5C6XSY6</accession>
<feature type="transmembrane region" description="Helical" evidence="2">
    <location>
        <begin position="36"/>
        <end position="56"/>
    </location>
</feature>
<comment type="catalytic activity">
    <reaction evidence="2">
        <text>Cleavage of hydrophobic, N-terminal signal or leader sequences from secreted and periplasmic proteins.</text>
        <dbReference type="EC" id="3.4.21.89"/>
    </reaction>
</comment>
<keyword evidence="2" id="KW-1133">Transmembrane helix</keyword>
<dbReference type="PANTHER" id="PTHR43390">
    <property type="entry name" value="SIGNAL PEPTIDASE I"/>
    <property type="match status" value="1"/>
</dbReference>
<keyword evidence="2" id="KW-0812">Transmembrane</keyword>
<dbReference type="InterPro" id="IPR000223">
    <property type="entry name" value="Pept_S26A_signal_pept_1"/>
</dbReference>